<keyword evidence="3" id="KW-1185">Reference proteome</keyword>
<feature type="compositionally biased region" description="Pro residues" evidence="1">
    <location>
        <begin position="38"/>
        <end position="57"/>
    </location>
</feature>
<organism evidence="2 3">
    <name type="scientific">Chionoecetes opilio</name>
    <name type="common">Atlantic snow crab</name>
    <name type="synonym">Cancer opilio</name>
    <dbReference type="NCBI Taxonomy" id="41210"/>
    <lineage>
        <taxon>Eukaryota</taxon>
        <taxon>Metazoa</taxon>
        <taxon>Ecdysozoa</taxon>
        <taxon>Arthropoda</taxon>
        <taxon>Crustacea</taxon>
        <taxon>Multicrustacea</taxon>
        <taxon>Malacostraca</taxon>
        <taxon>Eumalacostraca</taxon>
        <taxon>Eucarida</taxon>
        <taxon>Decapoda</taxon>
        <taxon>Pleocyemata</taxon>
        <taxon>Brachyura</taxon>
        <taxon>Eubrachyura</taxon>
        <taxon>Majoidea</taxon>
        <taxon>Majidae</taxon>
        <taxon>Chionoecetes</taxon>
    </lineage>
</organism>
<gene>
    <name evidence="2" type="ORF">GWK47_032823</name>
</gene>
<dbReference type="AlphaFoldDB" id="A0A8J5D0K6"/>
<name>A0A8J5D0K6_CHIOP</name>
<accession>A0A8J5D0K6</accession>
<evidence type="ECO:0000313" key="2">
    <source>
        <dbReference type="EMBL" id="KAG0728284.1"/>
    </source>
</evidence>
<protein>
    <submittedName>
        <fullName evidence="2">Uncharacterized protein</fullName>
    </submittedName>
</protein>
<dbReference type="EMBL" id="JACEEZ010002385">
    <property type="protein sequence ID" value="KAG0728284.1"/>
    <property type="molecule type" value="Genomic_DNA"/>
</dbReference>
<evidence type="ECO:0000313" key="3">
    <source>
        <dbReference type="Proteomes" id="UP000770661"/>
    </source>
</evidence>
<sequence>MDALLPQIEDSWVIQAVTQDGDMDLDSGYDDSSLSPLSTPPPTPSPPSTPPPSPSPPSTCLTSPQPPHPMATPPSKNNFITSASTTATSSWSVRTIYNKKFPRPQSVLTSPPSTWLPWTPWTTYSQSRPLRPRL</sequence>
<proteinExistence type="predicted"/>
<comment type="caution">
    <text evidence="2">The sequence shown here is derived from an EMBL/GenBank/DDBJ whole genome shotgun (WGS) entry which is preliminary data.</text>
</comment>
<feature type="region of interest" description="Disordered" evidence="1">
    <location>
        <begin position="22"/>
        <end position="88"/>
    </location>
</feature>
<evidence type="ECO:0000256" key="1">
    <source>
        <dbReference type="SAM" id="MobiDB-lite"/>
    </source>
</evidence>
<dbReference type="Proteomes" id="UP000770661">
    <property type="component" value="Unassembled WGS sequence"/>
</dbReference>
<reference evidence="2" key="1">
    <citation type="submission" date="2020-07" db="EMBL/GenBank/DDBJ databases">
        <title>The High-quality genome of the commercially important snow crab, Chionoecetes opilio.</title>
        <authorList>
            <person name="Jeong J.-H."/>
            <person name="Ryu S."/>
        </authorList>
    </citation>
    <scope>NUCLEOTIDE SEQUENCE</scope>
    <source>
        <strain evidence="2">MADBK_172401_WGS</strain>
        <tissue evidence="2">Digestive gland</tissue>
    </source>
</reference>